<gene>
    <name evidence="1" type="ORF">PR002_g9687</name>
</gene>
<accession>A0A6A3MFM2</accession>
<dbReference type="PANTHER" id="PTHR40866">
    <property type="entry name" value="BED-TYPE DOMAIN-CONTAINING PROTEIN"/>
    <property type="match status" value="1"/>
</dbReference>
<reference evidence="1 2" key="1">
    <citation type="submission" date="2018-09" db="EMBL/GenBank/DDBJ databases">
        <title>Genomic investigation of the strawberry pathogen Phytophthora fragariae indicates pathogenicity is determined by transcriptional variation in three key races.</title>
        <authorList>
            <person name="Adams T.M."/>
            <person name="Armitage A.D."/>
            <person name="Sobczyk M.K."/>
            <person name="Bates H.J."/>
            <person name="Dunwell J.M."/>
            <person name="Nellist C.F."/>
            <person name="Harrison R.J."/>
        </authorList>
    </citation>
    <scope>NUCLEOTIDE SEQUENCE [LARGE SCALE GENOMIC DNA]</scope>
    <source>
        <strain evidence="1 2">SCRP324</strain>
    </source>
</reference>
<evidence type="ECO:0000313" key="1">
    <source>
        <dbReference type="EMBL" id="KAE9031239.1"/>
    </source>
</evidence>
<dbReference type="OrthoDB" id="10326518at2759"/>
<comment type="caution">
    <text evidence="1">The sequence shown here is derived from an EMBL/GenBank/DDBJ whole genome shotgun (WGS) entry which is preliminary data.</text>
</comment>
<dbReference type="PANTHER" id="PTHR40866:SF1">
    <property type="entry name" value="BED-TYPE DOMAIN-CONTAINING PROTEIN"/>
    <property type="match status" value="1"/>
</dbReference>
<organism evidence="1 2">
    <name type="scientific">Phytophthora rubi</name>
    <dbReference type="NCBI Taxonomy" id="129364"/>
    <lineage>
        <taxon>Eukaryota</taxon>
        <taxon>Sar</taxon>
        <taxon>Stramenopiles</taxon>
        <taxon>Oomycota</taxon>
        <taxon>Peronosporomycetes</taxon>
        <taxon>Peronosporales</taxon>
        <taxon>Peronosporaceae</taxon>
        <taxon>Phytophthora</taxon>
    </lineage>
</organism>
<dbReference type="AlphaFoldDB" id="A0A6A3MFM2"/>
<proteinExistence type="predicted"/>
<sequence>MQHVRRGHPDYEAMMLAAPTAETGLIMNYVRRSAQIVYDWLDRNLKNNLPLHFYEKQAARRLKTRLRQVIRQYTRWSSTFSMMYRYCLLLEHLDTTDDALVDVLPAPASNKRLLALLKDLMKIKSVSKAIQETT</sequence>
<dbReference type="Proteomes" id="UP000435112">
    <property type="component" value="Unassembled WGS sequence"/>
</dbReference>
<dbReference type="EMBL" id="QXFU01000524">
    <property type="protein sequence ID" value="KAE9031239.1"/>
    <property type="molecule type" value="Genomic_DNA"/>
</dbReference>
<protein>
    <submittedName>
        <fullName evidence="1">Uncharacterized protein</fullName>
    </submittedName>
</protein>
<name>A0A6A3MFM2_9STRA</name>
<evidence type="ECO:0000313" key="2">
    <source>
        <dbReference type="Proteomes" id="UP000435112"/>
    </source>
</evidence>